<dbReference type="VEuPathDB" id="PlasmoDB:PY17X_1321600"/>
<dbReference type="Pfam" id="PF01974">
    <property type="entry name" value="tRNA_int_endo"/>
    <property type="match status" value="1"/>
</dbReference>
<dbReference type="SUPFAM" id="SSF53032">
    <property type="entry name" value="tRNA-intron endonuclease catalytic domain-like"/>
    <property type="match status" value="1"/>
</dbReference>
<dbReference type="InterPro" id="IPR006677">
    <property type="entry name" value="tRNA_intron_Endonuc_cat-like"/>
</dbReference>
<evidence type="ECO:0000256" key="3">
    <source>
        <dbReference type="ARBA" id="ARBA00034031"/>
    </source>
</evidence>
<evidence type="ECO:0000256" key="1">
    <source>
        <dbReference type="ARBA" id="ARBA00008078"/>
    </source>
</evidence>
<comment type="similarity">
    <text evidence="1">Belongs to the tRNA-intron endonuclease family.</text>
</comment>
<proteinExistence type="inferred from homology"/>
<dbReference type="AlphaFoldDB" id="A0A077Y8Q7"/>
<dbReference type="GO" id="GO:0006388">
    <property type="term" value="P:tRNA splicing, via endonucleolytic cleavage and ligation"/>
    <property type="evidence" value="ECO:0007669"/>
    <property type="project" value="InterPro"/>
</dbReference>
<sequence>MTNRIAKREIVYSDLNNHFVVINDVKYGSDFVLYKESVDHEHAFALVFVKDESSILTDKEKIIISRICESVKKRGIIAYVDYHTKTVKYEELIRKKNNNTKRITNIYAL</sequence>
<name>A0A077Y8Q7_PLAYE</name>
<gene>
    <name evidence="6" type="ORF">PY17X_1321600</name>
    <name evidence="5" type="ORF">PYYM_1318600</name>
</gene>
<evidence type="ECO:0000256" key="2">
    <source>
        <dbReference type="ARBA" id="ARBA00012573"/>
    </source>
</evidence>
<evidence type="ECO:0000313" key="6">
    <source>
        <dbReference type="EMBL" id="VTZ80593.1"/>
    </source>
</evidence>
<organism evidence="5 8">
    <name type="scientific">Plasmodium yoelii</name>
    <dbReference type="NCBI Taxonomy" id="5861"/>
    <lineage>
        <taxon>Eukaryota</taxon>
        <taxon>Sar</taxon>
        <taxon>Alveolata</taxon>
        <taxon>Apicomplexa</taxon>
        <taxon>Aconoidasida</taxon>
        <taxon>Haemosporida</taxon>
        <taxon>Plasmodiidae</taxon>
        <taxon>Plasmodium</taxon>
        <taxon>Plasmodium (Vinckeia)</taxon>
    </lineage>
</organism>
<evidence type="ECO:0000313" key="5">
    <source>
        <dbReference type="EMBL" id="CDU19836.1"/>
    </source>
</evidence>
<dbReference type="EMBL" id="LM993667">
    <property type="protein sequence ID" value="VTZ80593.1"/>
    <property type="molecule type" value="Genomic_DNA"/>
</dbReference>
<dbReference type="Gene3D" id="3.40.1350.10">
    <property type="match status" value="1"/>
</dbReference>
<dbReference type="VEuPathDB" id="PlasmoDB:PYYM_1318600"/>
<reference evidence="7 8" key="1">
    <citation type="journal article" date="2014" name="BMC Biol.">
        <title>A comprehensive evaluation of rodent malaria parasite genomes and gene expression.</title>
        <authorList>
            <person name="Otto T.D."/>
            <person name="Bohme U."/>
            <person name="Jackson A.P."/>
            <person name="Hunt M."/>
            <person name="Franke-Fayard B."/>
            <person name="Hoeijmakers W.A."/>
            <person name="Religa A.A."/>
            <person name="Robertson L."/>
            <person name="Sanders M."/>
            <person name="Ogun S.A."/>
            <person name="Cunningham D."/>
            <person name="Erhart A."/>
            <person name="Billker O."/>
            <person name="Khan S.M."/>
            <person name="Stunnenberg H.G."/>
            <person name="Langhorne J."/>
            <person name="Holder A.A."/>
            <person name="Waters A.P."/>
            <person name="Newbold C.I."/>
            <person name="Pain A."/>
            <person name="Berriman M."/>
            <person name="Janse C.J."/>
        </authorList>
    </citation>
    <scope>NUCLEOTIDE SEQUENCE [LARGE SCALE GENOMIC DNA]</scope>
    <source>
        <strain evidence="6 7">17X</strain>
        <strain evidence="5 8">YM</strain>
    </source>
</reference>
<reference evidence="6" key="4">
    <citation type="submission" date="2019-05" db="EMBL/GenBank/DDBJ databases">
        <authorList>
            <consortium name="Pathogen Informatics"/>
        </authorList>
    </citation>
    <scope>NUCLEOTIDE SEQUENCE</scope>
    <source>
        <strain evidence="6">17X</strain>
    </source>
</reference>
<evidence type="ECO:0000313" key="7">
    <source>
        <dbReference type="Proteomes" id="UP000072874"/>
    </source>
</evidence>
<dbReference type="KEGG" id="pyo:PY17X_1321600"/>
<protein>
    <recommendedName>
        <fullName evidence="2">tRNA-intron lyase</fullName>
        <ecNumber evidence="2">4.6.1.16</ecNumber>
    </recommendedName>
</protein>
<dbReference type="GO" id="GO:0000213">
    <property type="term" value="F:tRNA-intron lyase activity"/>
    <property type="evidence" value="ECO:0007669"/>
    <property type="project" value="UniProtKB-EC"/>
</dbReference>
<keyword evidence="5" id="KW-0255">Endonuclease</keyword>
<dbReference type="CDD" id="cd22363">
    <property type="entry name" value="tRNA-intron_lyase_C"/>
    <property type="match status" value="1"/>
</dbReference>
<dbReference type="EC" id="4.6.1.16" evidence="2"/>
<dbReference type="GeneID" id="34860101"/>
<dbReference type="EMBL" id="LK934641">
    <property type="protein sequence ID" value="CDU19836.1"/>
    <property type="molecule type" value="Genomic_DNA"/>
</dbReference>
<reference evidence="5" key="2">
    <citation type="submission" date="2014-05" db="EMBL/GenBank/DDBJ databases">
        <authorList>
            <person name="Aslett A.Martin."/>
            <person name="De Silva Nishadi"/>
        </authorList>
    </citation>
    <scope>NUCLEOTIDE SEQUENCE</scope>
    <source>
        <strain evidence="5">YM</strain>
    </source>
</reference>
<dbReference type="OMA" id="KGIIAYV"/>
<evidence type="ECO:0000313" key="8">
    <source>
        <dbReference type="Proteomes" id="UP000072904"/>
    </source>
</evidence>
<dbReference type="InterPro" id="IPR011856">
    <property type="entry name" value="tRNA_endonuc-like_dom_sf"/>
</dbReference>
<dbReference type="Proteomes" id="UP000072874">
    <property type="component" value="Chromosome 13"/>
</dbReference>
<accession>A0A077Y8Q7</accession>
<evidence type="ECO:0000259" key="4">
    <source>
        <dbReference type="Pfam" id="PF01974"/>
    </source>
</evidence>
<keyword evidence="5" id="KW-0378">Hydrolase</keyword>
<keyword evidence="5" id="KW-0540">Nuclease</keyword>
<dbReference type="GO" id="GO:0005634">
    <property type="term" value="C:nucleus"/>
    <property type="evidence" value="ECO:0007669"/>
    <property type="project" value="UniProtKB-ARBA"/>
</dbReference>
<comment type="catalytic activity">
    <reaction evidence="3">
        <text>pretRNA = a 3'-half-tRNA molecule with a 5'-OH end + a 5'-half-tRNA molecule with a 2',3'-cyclic phosphate end + an intron with a 2',3'-cyclic phosphate and a 5'-hydroxyl terminus.</text>
        <dbReference type="EC" id="4.6.1.16"/>
    </reaction>
</comment>
<dbReference type="RefSeq" id="XP_022813559.1">
    <property type="nucleotide sequence ID" value="XM_022957082.1"/>
</dbReference>
<dbReference type="GO" id="GO:0003676">
    <property type="term" value="F:nucleic acid binding"/>
    <property type="evidence" value="ECO:0007669"/>
    <property type="project" value="InterPro"/>
</dbReference>
<dbReference type="Proteomes" id="UP000072904">
    <property type="component" value="Chromosome 13"/>
</dbReference>
<dbReference type="OrthoDB" id="48041at2759"/>
<dbReference type="InterPro" id="IPR036167">
    <property type="entry name" value="tRNA_intron_Endo_cat-like_sf"/>
</dbReference>
<reference evidence="6" key="3">
    <citation type="submission" date="2014-05" db="EMBL/GenBank/DDBJ databases">
        <authorList>
            <person name="Aslett M.A."/>
            <person name="De Silva N."/>
        </authorList>
    </citation>
    <scope>NUCLEOTIDE SEQUENCE</scope>
    <source>
        <strain evidence="6">17X</strain>
    </source>
</reference>
<feature type="domain" description="tRNA intron endonuclease catalytic" evidence="4">
    <location>
        <begin position="6"/>
        <end position="84"/>
    </location>
</feature>